<dbReference type="PANTHER" id="PTHR43798">
    <property type="entry name" value="MONOACYLGLYCEROL LIPASE"/>
    <property type="match status" value="1"/>
</dbReference>
<dbReference type="PRINTS" id="PR00111">
    <property type="entry name" value="ABHYDROLASE"/>
</dbReference>
<dbReference type="InterPro" id="IPR000073">
    <property type="entry name" value="AB_hydrolase_1"/>
</dbReference>
<dbReference type="InterPro" id="IPR050266">
    <property type="entry name" value="AB_hydrolase_sf"/>
</dbReference>
<dbReference type="PRINTS" id="PR00412">
    <property type="entry name" value="EPOXHYDRLASE"/>
</dbReference>
<reference evidence="2 4" key="2">
    <citation type="submission" date="2021-03" db="EMBL/GenBank/DDBJ databases">
        <authorList>
            <person name="Li Y."/>
            <person name="Li S."/>
            <person name="Chen M."/>
            <person name="Peng G."/>
            <person name="Tan Z."/>
            <person name="An Q."/>
        </authorList>
    </citation>
    <scope>NUCLEOTIDE SEQUENCE [LARGE SCALE GENOMIC DNA]</scope>
    <source>
        <strain evidence="2 4">Ola 51</strain>
    </source>
</reference>
<dbReference type="Pfam" id="PF00561">
    <property type="entry name" value="Abhydrolase_1"/>
    <property type="match status" value="1"/>
</dbReference>
<keyword evidence="4" id="KW-1185">Reference proteome</keyword>
<feature type="domain" description="AB hydrolase-1" evidence="1">
    <location>
        <begin position="15"/>
        <end position="132"/>
    </location>
</feature>
<evidence type="ECO:0000313" key="3">
    <source>
        <dbReference type="EMBL" id="SFC04353.1"/>
    </source>
</evidence>
<dbReference type="InterPro" id="IPR000639">
    <property type="entry name" value="Epox_hydrolase-like"/>
</dbReference>
<sequence>MKATMSYLDTGSGFPVLLGHSYLFDKSMWSPQIEALAKQFRVIAPDLWGHGESPALPASTTSLVDLAADHLALMDALQIEEFAVVGLSVGGMWSAELAAAVPQRVKALMLFDTFIGDETSEARERYFGMLNAIDTAGVIPPAMLDYIVGQFYSQHAAPADVQQLTAYLSSLTAEQLRGSIVPLGKQIFGRPDRLSVLDSIRCPTQVATGELDLPRPPVEGRLMAEKLGCDFTLIPNAAHISNRENPGEVLRLIEDFLSRHL</sequence>
<dbReference type="SUPFAM" id="SSF53474">
    <property type="entry name" value="alpha/beta-Hydrolases"/>
    <property type="match status" value="1"/>
</dbReference>
<evidence type="ECO:0000259" key="1">
    <source>
        <dbReference type="Pfam" id="PF00561"/>
    </source>
</evidence>
<protein>
    <submittedName>
        <fullName evidence="2">Alpha/beta fold hydrolase</fullName>
    </submittedName>
    <submittedName>
        <fullName evidence="3">Pimeloyl-ACP methyl ester carboxylesterase</fullName>
    </submittedName>
</protein>
<name>A0AA94H1P5_9ENTR</name>
<organism evidence="3 5">
    <name type="scientific">Kosakonia oryzae</name>
    <dbReference type="NCBI Taxonomy" id="497725"/>
    <lineage>
        <taxon>Bacteria</taxon>
        <taxon>Pseudomonadati</taxon>
        <taxon>Pseudomonadota</taxon>
        <taxon>Gammaproteobacteria</taxon>
        <taxon>Enterobacterales</taxon>
        <taxon>Enterobacteriaceae</taxon>
        <taxon>Kosakonia</taxon>
    </lineage>
</organism>
<evidence type="ECO:0000313" key="4">
    <source>
        <dbReference type="Proteomes" id="UP000078227"/>
    </source>
</evidence>
<dbReference type="EMBL" id="CP014007">
    <property type="protein sequence ID" value="ANI83262.1"/>
    <property type="molecule type" value="Genomic_DNA"/>
</dbReference>
<gene>
    <name evidence="2" type="ORF">AWR26_14265</name>
    <name evidence="3" type="ORF">SAMN05216286_1401</name>
</gene>
<dbReference type="Proteomes" id="UP000078227">
    <property type="component" value="Chromosome"/>
</dbReference>
<dbReference type="RefSeq" id="WP_064566856.1">
    <property type="nucleotide sequence ID" value="NZ_CP014007.2"/>
</dbReference>
<evidence type="ECO:0000313" key="5">
    <source>
        <dbReference type="Proteomes" id="UP000182314"/>
    </source>
</evidence>
<reference evidence="3 5" key="1">
    <citation type="submission" date="2016-10" db="EMBL/GenBank/DDBJ databases">
        <authorList>
            <person name="Varghese N."/>
            <person name="Submissions S."/>
        </authorList>
    </citation>
    <scope>NUCLEOTIDE SEQUENCE [LARGE SCALE GENOMIC DNA]</scope>
    <source>
        <strain evidence="3 5">CGMCC 1.7012</strain>
    </source>
</reference>
<accession>A0AA94H1P5</accession>
<evidence type="ECO:0000313" key="2">
    <source>
        <dbReference type="EMBL" id="ANI83262.1"/>
    </source>
</evidence>
<dbReference type="AlphaFoldDB" id="A0AA94H1P5"/>
<dbReference type="GO" id="GO:0016787">
    <property type="term" value="F:hydrolase activity"/>
    <property type="evidence" value="ECO:0007669"/>
    <property type="project" value="UniProtKB-KW"/>
</dbReference>
<dbReference type="EMBL" id="FOKO01000002">
    <property type="protein sequence ID" value="SFC04353.1"/>
    <property type="molecule type" value="Genomic_DNA"/>
</dbReference>
<dbReference type="Proteomes" id="UP000182314">
    <property type="component" value="Unassembled WGS sequence"/>
</dbReference>
<proteinExistence type="predicted"/>
<dbReference type="InterPro" id="IPR029058">
    <property type="entry name" value="AB_hydrolase_fold"/>
</dbReference>
<dbReference type="PANTHER" id="PTHR43798:SF29">
    <property type="entry name" value="AB HYDROLASE-1 DOMAIN-CONTAINING PROTEIN"/>
    <property type="match status" value="1"/>
</dbReference>
<dbReference type="KEGG" id="kor:AWR26_14265"/>
<dbReference type="Gene3D" id="3.40.50.1820">
    <property type="entry name" value="alpha/beta hydrolase"/>
    <property type="match status" value="1"/>
</dbReference>
<keyword evidence="2" id="KW-0378">Hydrolase</keyword>